<accession>A0AA35Y844</accession>
<organism evidence="6 7">
    <name type="scientific">Lactuca saligna</name>
    <name type="common">Willowleaf lettuce</name>
    <dbReference type="NCBI Taxonomy" id="75948"/>
    <lineage>
        <taxon>Eukaryota</taxon>
        <taxon>Viridiplantae</taxon>
        <taxon>Streptophyta</taxon>
        <taxon>Embryophyta</taxon>
        <taxon>Tracheophyta</taxon>
        <taxon>Spermatophyta</taxon>
        <taxon>Magnoliopsida</taxon>
        <taxon>eudicotyledons</taxon>
        <taxon>Gunneridae</taxon>
        <taxon>Pentapetalae</taxon>
        <taxon>asterids</taxon>
        <taxon>campanulids</taxon>
        <taxon>Asterales</taxon>
        <taxon>Asteraceae</taxon>
        <taxon>Cichorioideae</taxon>
        <taxon>Cichorieae</taxon>
        <taxon>Lactucinae</taxon>
        <taxon>Lactuca</taxon>
    </lineage>
</organism>
<dbReference type="GO" id="GO:0016020">
    <property type="term" value="C:membrane"/>
    <property type="evidence" value="ECO:0007669"/>
    <property type="project" value="TreeGrafter"/>
</dbReference>
<dbReference type="Pfam" id="PF12796">
    <property type="entry name" value="Ank_2"/>
    <property type="match status" value="1"/>
</dbReference>
<feature type="region of interest" description="Disordered" evidence="3">
    <location>
        <begin position="120"/>
        <end position="141"/>
    </location>
</feature>
<feature type="region of interest" description="Disordered" evidence="3">
    <location>
        <begin position="1"/>
        <end position="20"/>
    </location>
</feature>
<name>A0AA35Y844_LACSI</name>
<feature type="compositionally biased region" description="Low complexity" evidence="3">
    <location>
        <begin position="1"/>
        <end position="19"/>
    </location>
</feature>
<keyword evidence="4" id="KW-1133">Transmembrane helix</keyword>
<dbReference type="AlphaFoldDB" id="A0AA35Y844"/>
<evidence type="ECO:0000313" key="7">
    <source>
        <dbReference type="Proteomes" id="UP001177003"/>
    </source>
</evidence>
<feature type="repeat" description="ANK" evidence="1">
    <location>
        <begin position="311"/>
        <end position="343"/>
    </location>
</feature>
<feature type="coiled-coil region" evidence="2">
    <location>
        <begin position="151"/>
        <end position="214"/>
    </location>
</feature>
<feature type="transmembrane region" description="Helical" evidence="4">
    <location>
        <begin position="759"/>
        <end position="781"/>
    </location>
</feature>
<feature type="transmembrane region" description="Helical" evidence="4">
    <location>
        <begin position="834"/>
        <end position="853"/>
    </location>
</feature>
<dbReference type="Proteomes" id="UP001177003">
    <property type="component" value="Chromosome 0"/>
</dbReference>
<dbReference type="InterPro" id="IPR036770">
    <property type="entry name" value="Ankyrin_rpt-contain_sf"/>
</dbReference>
<evidence type="ECO:0000259" key="5">
    <source>
        <dbReference type="Pfam" id="PF13962"/>
    </source>
</evidence>
<keyword evidence="2" id="KW-0175">Coiled coil</keyword>
<feature type="transmembrane region" description="Helical" evidence="4">
    <location>
        <begin position="802"/>
        <end position="828"/>
    </location>
</feature>
<evidence type="ECO:0000313" key="6">
    <source>
        <dbReference type="EMBL" id="CAI9262261.1"/>
    </source>
</evidence>
<evidence type="ECO:0000256" key="3">
    <source>
        <dbReference type="SAM" id="MobiDB-lite"/>
    </source>
</evidence>
<dbReference type="PANTHER" id="PTHR24177:SF475">
    <property type="entry name" value="ANKYRIN REPEAT-CONTAINING DOMAIN, PGG DOMAIN PROTEIN-RELATED"/>
    <property type="match status" value="1"/>
</dbReference>
<protein>
    <recommendedName>
        <fullName evidence="5">PGG domain-containing protein</fullName>
    </recommendedName>
</protein>
<feature type="transmembrane region" description="Helical" evidence="4">
    <location>
        <begin position="719"/>
        <end position="739"/>
    </location>
</feature>
<reference evidence="6" key="1">
    <citation type="submission" date="2023-04" db="EMBL/GenBank/DDBJ databases">
        <authorList>
            <person name="Vijverberg K."/>
            <person name="Xiong W."/>
            <person name="Schranz E."/>
        </authorList>
    </citation>
    <scope>NUCLEOTIDE SEQUENCE</scope>
</reference>
<proteinExistence type="predicted"/>
<dbReference type="PROSITE" id="PS50297">
    <property type="entry name" value="ANK_REP_REGION"/>
    <property type="match status" value="1"/>
</dbReference>
<dbReference type="SMART" id="SM00248">
    <property type="entry name" value="ANK"/>
    <property type="match status" value="4"/>
</dbReference>
<dbReference type="PANTHER" id="PTHR24177">
    <property type="entry name" value="CASKIN"/>
    <property type="match status" value="1"/>
</dbReference>
<dbReference type="Pfam" id="PF13962">
    <property type="entry name" value="PGG"/>
    <property type="match status" value="1"/>
</dbReference>
<gene>
    <name evidence="6" type="ORF">LSALG_LOCUS3008</name>
</gene>
<dbReference type="SUPFAM" id="SSF48403">
    <property type="entry name" value="Ankyrin repeat"/>
    <property type="match status" value="1"/>
</dbReference>
<dbReference type="InterPro" id="IPR026961">
    <property type="entry name" value="PGG_dom"/>
</dbReference>
<keyword evidence="7" id="KW-1185">Reference proteome</keyword>
<sequence>MASSSNPSSSSSSSAPQNQDSHAFNANVSNFVSVKLSSEGNYHLWEKQMGCLLKSYNLYDIVCDQSTPDLINTPPNSLVMGWIFSTISEELLNTVFNLESAKKVWDKLKSIYDPTITHSTKAETETETGQDERAVPTDTRPSMEEKILKIKDEVKDKVAKYKRTIKEAVALNPETETETGQHESAVPTDTRTLIEEMLKLKEEVKGKVTRYEKKIKQALGGLFIERKPKVQMKEDEKTKRNKMLCSAIVEGRWDDVKSMIDKQKVEITEAIDSDKNTILHLLVGIGHMNSSVHEVLSKINKAELHEMRNKNGSTALHIAAIVGNTEGAKLLIKRNKNLLATEDNKHETPLHKAFENMHLDTVEYLLKATKKDGKTKENLIDVKEGSNLLANAISAKQYDLAKELIQKYPQFAVEGDEVLMAIAKTFPTGLDYWETLIYPIPDHTFEWMVERARILFYTLVWFHRIPMKIIQDIPNNMIWSILKLVQFTIIMVPLCVLSWICRLIILLFITMVYFPFFMFYFFMWKILITECKYIEDIEKKHREPQEAKTVLKLVCDEIENSGKPHDPRRYYARPVHEAARQDAYEVVDEILMRCPEAIRYKDKSGYDIIQIAVIHRSEHIYELIKILGERRNVYRTIEDSSQNNMLHLVGRLAPTHKLKLRTGAALQLQRELQWREVVKKMVSPAYITKENIFNETPDMVFTKEHKHLVKEGEQWMKTVAESCSITAALIATIVFAAAITVPGGSNQDTGIPVFTENVAFKIFAVADAISLFASSTALLMFQSILTGRFSEQDFRITLPNRLILGLCSLMISTTAMMVAFSATLFFVFCHGKRWMLAPICVLAFLPIVSFAIFQIPLMVELYRSICGYYEYIFEKVRNKNKPRSLPYGIRLFFD</sequence>
<dbReference type="Gene3D" id="1.25.40.20">
    <property type="entry name" value="Ankyrin repeat-containing domain"/>
    <property type="match status" value="1"/>
</dbReference>
<evidence type="ECO:0000256" key="2">
    <source>
        <dbReference type="SAM" id="Coils"/>
    </source>
</evidence>
<evidence type="ECO:0000256" key="1">
    <source>
        <dbReference type="PROSITE-ProRule" id="PRU00023"/>
    </source>
</evidence>
<feature type="transmembrane region" description="Helical" evidence="4">
    <location>
        <begin position="505"/>
        <end position="524"/>
    </location>
</feature>
<dbReference type="InterPro" id="IPR002110">
    <property type="entry name" value="Ankyrin_rpt"/>
</dbReference>
<keyword evidence="4" id="KW-0472">Membrane</keyword>
<evidence type="ECO:0000256" key="4">
    <source>
        <dbReference type="SAM" id="Phobius"/>
    </source>
</evidence>
<dbReference type="EMBL" id="OX465086">
    <property type="protein sequence ID" value="CAI9262261.1"/>
    <property type="molecule type" value="Genomic_DNA"/>
</dbReference>
<keyword evidence="4" id="KW-0812">Transmembrane</keyword>
<feature type="domain" description="PGG" evidence="5">
    <location>
        <begin position="714"/>
        <end position="826"/>
    </location>
</feature>
<dbReference type="PROSITE" id="PS50088">
    <property type="entry name" value="ANK_REPEAT"/>
    <property type="match status" value="1"/>
</dbReference>
<keyword evidence="1" id="KW-0040">ANK repeat</keyword>